<evidence type="ECO:0000313" key="2">
    <source>
        <dbReference type="EMBL" id="WDE05836.1"/>
    </source>
</evidence>
<protein>
    <submittedName>
        <fullName evidence="2">Uncharacterized protein</fullName>
    </submittedName>
</protein>
<sequence length="118" mass="13612">MDIENILDMGISIGMLLIFIWMSCVLYLKNKWLCFIEDKLEDGRRCYSLNFFLAGHGTLHYATVFLSKFHAKRYGLLEKRHRVPKDVQRLFIVVYCLFITGSILCLGFAGILSVLQAS</sequence>
<reference evidence="2 3" key="1">
    <citation type="journal article" date="2015" name="Genome Announc.">
        <title>Draft Genome Sequences of Marine Isolates of Thalassomonas viridans and Thalassomonas actiniarum.</title>
        <authorList>
            <person name="Olonade I."/>
            <person name="van Zyl L.J."/>
            <person name="Trindade M."/>
        </authorList>
    </citation>
    <scope>NUCLEOTIDE SEQUENCE [LARGE SCALE GENOMIC DNA]</scope>
    <source>
        <strain evidence="2 3">XOM25</strain>
    </source>
</reference>
<dbReference type="AlphaFoldDB" id="A0AAF0C9V0"/>
<keyword evidence="1" id="KW-1133">Transmembrane helix</keyword>
<evidence type="ECO:0000313" key="3">
    <source>
        <dbReference type="Proteomes" id="UP000032352"/>
    </source>
</evidence>
<dbReference type="KEGG" id="tvd:SG34_002565"/>
<feature type="transmembrane region" description="Helical" evidence="1">
    <location>
        <begin position="90"/>
        <end position="115"/>
    </location>
</feature>
<accession>A0AAF0C9V0</accession>
<feature type="transmembrane region" description="Helical" evidence="1">
    <location>
        <begin position="6"/>
        <end position="28"/>
    </location>
</feature>
<organism evidence="2 3">
    <name type="scientific">Thalassomonas viridans</name>
    <dbReference type="NCBI Taxonomy" id="137584"/>
    <lineage>
        <taxon>Bacteria</taxon>
        <taxon>Pseudomonadati</taxon>
        <taxon>Pseudomonadota</taxon>
        <taxon>Gammaproteobacteria</taxon>
        <taxon>Alteromonadales</taxon>
        <taxon>Colwelliaceae</taxon>
        <taxon>Thalassomonas</taxon>
    </lineage>
</organism>
<reference evidence="2 3" key="2">
    <citation type="journal article" date="2022" name="Mar. Drugs">
        <title>Bioassay-Guided Fractionation Leads to the Detection of Cholic Acid Generated by the Rare Thalassomonas sp.</title>
        <authorList>
            <person name="Pheiffer F."/>
            <person name="Schneider Y.K."/>
            <person name="Hansen E.H."/>
            <person name="Andersen J.H."/>
            <person name="Isaksson J."/>
            <person name="Busche T."/>
            <person name="R C."/>
            <person name="Kalinowski J."/>
            <person name="Zyl L.V."/>
            <person name="Trindade M."/>
        </authorList>
    </citation>
    <scope>NUCLEOTIDE SEQUENCE [LARGE SCALE GENOMIC DNA]</scope>
    <source>
        <strain evidence="2 3">XOM25</strain>
    </source>
</reference>
<proteinExistence type="predicted"/>
<gene>
    <name evidence="2" type="ORF">SG34_002565</name>
</gene>
<dbReference type="EMBL" id="CP059733">
    <property type="protein sequence ID" value="WDE05836.1"/>
    <property type="molecule type" value="Genomic_DNA"/>
</dbReference>
<name>A0AAF0C9V0_9GAMM</name>
<keyword evidence="1" id="KW-0812">Transmembrane</keyword>
<dbReference type="RefSeq" id="WP_044836739.1">
    <property type="nucleotide sequence ID" value="NZ_CP059733.1"/>
</dbReference>
<dbReference type="Proteomes" id="UP000032352">
    <property type="component" value="Chromosome"/>
</dbReference>
<keyword evidence="3" id="KW-1185">Reference proteome</keyword>
<evidence type="ECO:0000256" key="1">
    <source>
        <dbReference type="SAM" id="Phobius"/>
    </source>
</evidence>
<keyword evidence="1" id="KW-0472">Membrane</keyword>